<dbReference type="Pfam" id="PF00958">
    <property type="entry name" value="GMP_synt_C"/>
    <property type="match status" value="1"/>
</dbReference>
<evidence type="ECO:0000313" key="3">
    <source>
        <dbReference type="Proteomes" id="UP000189795"/>
    </source>
</evidence>
<organism evidence="2 3">
    <name type="scientific">Limosilactobacillus reuteri</name>
    <name type="common">Lactobacillus reuteri</name>
    <dbReference type="NCBI Taxonomy" id="1598"/>
    <lineage>
        <taxon>Bacteria</taxon>
        <taxon>Bacillati</taxon>
        <taxon>Bacillota</taxon>
        <taxon>Bacilli</taxon>
        <taxon>Lactobacillales</taxon>
        <taxon>Lactobacillaceae</taxon>
        <taxon>Limosilactobacillus</taxon>
    </lineage>
</organism>
<evidence type="ECO:0000313" key="2">
    <source>
        <dbReference type="EMBL" id="OPG85414.1"/>
    </source>
</evidence>
<comment type="caution">
    <text evidence="2">The sequence shown here is derived from an EMBL/GenBank/DDBJ whole genome shotgun (WGS) entry which is preliminary data.</text>
</comment>
<name>A0A1V4FHV6_LIMRT</name>
<feature type="domain" description="GMP synthase C-terminal" evidence="1">
    <location>
        <begin position="1"/>
        <end position="25"/>
    </location>
</feature>
<accession>A0A1V4FHV6</accession>
<dbReference type="SUPFAM" id="SSF54810">
    <property type="entry name" value="GMP synthetase C-terminal dimerisation domain"/>
    <property type="match status" value="1"/>
</dbReference>
<proteinExistence type="predicted"/>
<reference evidence="2 3" key="1">
    <citation type="submission" date="2017-03" db="EMBL/GenBank/DDBJ databases">
        <title>Antibiotic resistance of probiotic microorganisms.</title>
        <authorList>
            <person name="Sanudo A.I."/>
            <person name="Olivares M."/>
            <person name="Banuelos O."/>
        </authorList>
    </citation>
    <scope>NUCLEOTIDE SEQUENCE [LARGE SCALE GENOMIC DNA]</scope>
    <source>
        <strain evidence="2 3">CECT8605</strain>
    </source>
</reference>
<evidence type="ECO:0000259" key="1">
    <source>
        <dbReference type="Pfam" id="PF00958"/>
    </source>
</evidence>
<dbReference type="GO" id="GO:0003922">
    <property type="term" value="F:GMP synthase (glutamine-hydrolyzing) activity"/>
    <property type="evidence" value="ECO:0007669"/>
    <property type="project" value="InterPro"/>
</dbReference>
<dbReference type="InterPro" id="IPR001674">
    <property type="entry name" value="GMP_synth_C"/>
</dbReference>
<gene>
    <name evidence="2" type="ORF">B5D07_12190</name>
</gene>
<dbReference type="AlphaFoldDB" id="A0A1V4FHV6"/>
<dbReference type="Gene3D" id="3.30.300.10">
    <property type="match status" value="1"/>
</dbReference>
<sequence length="26" mass="3031">IVNEVDHVNRILYDVTSKPPSTIEYE</sequence>
<dbReference type="GO" id="GO:0005524">
    <property type="term" value="F:ATP binding"/>
    <property type="evidence" value="ECO:0007669"/>
    <property type="project" value="InterPro"/>
</dbReference>
<dbReference type="Proteomes" id="UP000189795">
    <property type="component" value="Unassembled WGS sequence"/>
</dbReference>
<feature type="non-terminal residue" evidence="2">
    <location>
        <position position="1"/>
    </location>
</feature>
<protein>
    <recommendedName>
        <fullName evidence="1">GMP synthase C-terminal domain-containing protein</fullName>
    </recommendedName>
</protein>
<dbReference type="EMBL" id="MWVS01000201">
    <property type="protein sequence ID" value="OPG85414.1"/>
    <property type="molecule type" value="Genomic_DNA"/>
</dbReference>
<dbReference type="RefSeq" id="WP_143449091.1">
    <property type="nucleotide sequence ID" value="NZ_MWVS01000201.1"/>
</dbReference>